<feature type="transmembrane region" description="Helical" evidence="1">
    <location>
        <begin position="127"/>
        <end position="145"/>
    </location>
</feature>
<dbReference type="InterPro" id="IPR000572">
    <property type="entry name" value="OxRdtase_Mopterin-bd_dom"/>
</dbReference>
<dbReference type="GO" id="GO:0020037">
    <property type="term" value="F:heme binding"/>
    <property type="evidence" value="ECO:0007669"/>
    <property type="project" value="TreeGrafter"/>
</dbReference>
<feature type="transmembrane region" description="Helical" evidence="1">
    <location>
        <begin position="75"/>
        <end position="95"/>
    </location>
</feature>
<sequence>MERLDTRREIRPSAWVRALAGIASAAAGLGVGHGIAALTGSASSPLVAVGGAAIDLAPTPVKEFAVATFGTADKAVLIGGMIVVIAILAAVIGLIAWTRRGLALAGIALLGVLGLAAAAGRPGGVERFLPGVATIVVGMLALHLLTRPRGAADGAADPEPTGPAGSIDRAELEAPSALVRADRRTLLGVAGLGALAVAGGLVGGRTSTPRTPVTLPAPTSPAPAIPAGAQVPVLPPFVTPIPDFYRVDIALVTPRIDPGDWELVIDGMVRNPLRLSYAQLLELPMIERTITLACVSNEVGGPYVGNARWLGVPFSHLIELAGVDPATQQVFSHSRDGGYTCSTPYAAVSDGRDAMVAVGMNGEVLPEKNGFPARMVVPGLFGYVSATKWLARLEFTTWGKPAYWTERGWDEQAAVLTQSRIDVPQSLGTIGGDKRLLAGVAWAQHRGIAKVEVQIDDGPWQEARLADDAGIDQWRQWWFPYHGAPGRHSASVRATDGTGATQPSQRRRVFPGGATGWHTIQFTAQ</sequence>
<evidence type="ECO:0000313" key="4">
    <source>
        <dbReference type="Proteomes" id="UP000215896"/>
    </source>
</evidence>
<proteinExistence type="predicted"/>
<dbReference type="EMBL" id="NMVO01000014">
    <property type="protein sequence ID" value="OYO12976.1"/>
    <property type="molecule type" value="Genomic_DNA"/>
</dbReference>
<dbReference type="Pfam" id="PF00174">
    <property type="entry name" value="Oxidored_molyb"/>
    <property type="match status" value="1"/>
</dbReference>
<dbReference type="GO" id="GO:0006790">
    <property type="term" value="P:sulfur compound metabolic process"/>
    <property type="evidence" value="ECO:0007669"/>
    <property type="project" value="TreeGrafter"/>
</dbReference>
<gene>
    <name evidence="3" type="ORF">CGZ94_12425</name>
</gene>
<accession>A0A255GEP0</accession>
<comment type="caution">
    <text evidence="3">The sequence shown here is derived from an EMBL/GenBank/DDBJ whole genome shotgun (WGS) entry which is preliminary data.</text>
</comment>
<dbReference type="RefSeq" id="WP_094405982.1">
    <property type="nucleotide sequence ID" value="NZ_NMVO01000014.1"/>
</dbReference>
<dbReference type="GO" id="GO:0043546">
    <property type="term" value="F:molybdopterin cofactor binding"/>
    <property type="evidence" value="ECO:0007669"/>
    <property type="project" value="TreeGrafter"/>
</dbReference>
<evidence type="ECO:0000313" key="3">
    <source>
        <dbReference type="EMBL" id="OYO12976.1"/>
    </source>
</evidence>
<keyword evidence="1" id="KW-1133">Transmembrane helix</keyword>
<dbReference type="PANTHER" id="PTHR19372">
    <property type="entry name" value="SULFITE REDUCTASE"/>
    <property type="match status" value="1"/>
</dbReference>
<organism evidence="3 4">
    <name type="scientific">Enemella evansiae</name>
    <dbReference type="NCBI Taxonomy" id="2016499"/>
    <lineage>
        <taxon>Bacteria</taxon>
        <taxon>Bacillati</taxon>
        <taxon>Actinomycetota</taxon>
        <taxon>Actinomycetes</taxon>
        <taxon>Propionibacteriales</taxon>
        <taxon>Propionibacteriaceae</taxon>
        <taxon>Enemella</taxon>
    </lineage>
</organism>
<dbReference type="GO" id="GO:0008482">
    <property type="term" value="F:sulfite oxidase activity"/>
    <property type="evidence" value="ECO:0007669"/>
    <property type="project" value="TreeGrafter"/>
</dbReference>
<feature type="transmembrane region" description="Helical" evidence="1">
    <location>
        <begin position="102"/>
        <end position="121"/>
    </location>
</feature>
<reference evidence="3 4" key="1">
    <citation type="submission" date="2017-07" db="EMBL/GenBank/DDBJ databases">
        <title>Draft whole genome sequences of clinical Proprionibacteriaceae strains.</title>
        <authorList>
            <person name="Bernier A.-M."/>
            <person name="Bernard K."/>
            <person name="Domingo M.-C."/>
        </authorList>
    </citation>
    <scope>NUCLEOTIDE SEQUENCE [LARGE SCALE GENOMIC DNA]</scope>
    <source>
        <strain evidence="3 4">NML 030167</strain>
    </source>
</reference>
<feature type="transmembrane region" description="Helical" evidence="1">
    <location>
        <begin position="14"/>
        <end position="36"/>
    </location>
</feature>
<dbReference type="InterPro" id="IPR014756">
    <property type="entry name" value="Ig_E-set"/>
</dbReference>
<keyword evidence="1" id="KW-0472">Membrane</keyword>
<dbReference type="Proteomes" id="UP000215896">
    <property type="component" value="Unassembled WGS sequence"/>
</dbReference>
<feature type="domain" description="Oxidoreductase molybdopterin-binding" evidence="2">
    <location>
        <begin position="252"/>
        <end position="404"/>
    </location>
</feature>
<dbReference type="Gene3D" id="2.60.40.650">
    <property type="match status" value="1"/>
</dbReference>
<dbReference type="PANTHER" id="PTHR19372:SF7">
    <property type="entry name" value="SULFITE OXIDASE, MITOCHONDRIAL"/>
    <property type="match status" value="1"/>
</dbReference>
<feature type="transmembrane region" description="Helical" evidence="1">
    <location>
        <begin position="186"/>
        <end position="204"/>
    </location>
</feature>
<dbReference type="SUPFAM" id="SSF56524">
    <property type="entry name" value="Oxidoreductase molybdopterin-binding domain"/>
    <property type="match status" value="1"/>
</dbReference>
<keyword evidence="4" id="KW-1185">Reference proteome</keyword>
<name>A0A255GEP0_9ACTN</name>
<keyword evidence="1" id="KW-0812">Transmembrane</keyword>
<dbReference type="InterPro" id="IPR036374">
    <property type="entry name" value="OxRdtase_Mopterin-bd_sf"/>
</dbReference>
<dbReference type="OrthoDB" id="9795587at2"/>
<dbReference type="SUPFAM" id="SSF81296">
    <property type="entry name" value="E set domains"/>
    <property type="match status" value="1"/>
</dbReference>
<evidence type="ECO:0000256" key="1">
    <source>
        <dbReference type="SAM" id="Phobius"/>
    </source>
</evidence>
<protein>
    <recommendedName>
        <fullName evidence="2">Oxidoreductase molybdopterin-binding domain-containing protein</fullName>
    </recommendedName>
</protein>
<evidence type="ECO:0000259" key="2">
    <source>
        <dbReference type="Pfam" id="PF00174"/>
    </source>
</evidence>
<dbReference type="Gene3D" id="3.90.420.10">
    <property type="entry name" value="Oxidoreductase, molybdopterin-binding domain"/>
    <property type="match status" value="1"/>
</dbReference>
<dbReference type="AlphaFoldDB" id="A0A255GEP0"/>